<proteinExistence type="predicted"/>
<evidence type="ECO:0000313" key="2">
    <source>
        <dbReference type="EMBL" id="CZS98642.1"/>
    </source>
</evidence>
<name>A0A1E1KKW3_9HELO</name>
<dbReference type="Proteomes" id="UP000178129">
    <property type="component" value="Unassembled WGS sequence"/>
</dbReference>
<dbReference type="AlphaFoldDB" id="A0A1E1KKW3"/>
<feature type="compositionally biased region" description="Polar residues" evidence="1">
    <location>
        <begin position="1"/>
        <end position="13"/>
    </location>
</feature>
<keyword evidence="3" id="KW-1185">Reference proteome</keyword>
<sequence length="91" mass="9436">MFTHGEQQTSSASHPHPKRQLDKAGASTAAIISVARPQVALIQEGLTKITDGDGTSDRSINGQQVGQLGAQIDSGAGNLVPLKATNFLKTV</sequence>
<feature type="region of interest" description="Disordered" evidence="1">
    <location>
        <begin position="1"/>
        <end position="25"/>
    </location>
</feature>
<protein>
    <submittedName>
        <fullName evidence="2">Uncharacterized protein</fullName>
    </submittedName>
</protein>
<dbReference type="EMBL" id="FJUW01000015">
    <property type="protein sequence ID" value="CZS98642.1"/>
    <property type="molecule type" value="Genomic_DNA"/>
</dbReference>
<gene>
    <name evidence="2" type="ORF">RCO7_14504</name>
</gene>
<organism evidence="2 3">
    <name type="scientific">Rhynchosporium graminicola</name>
    <dbReference type="NCBI Taxonomy" id="2792576"/>
    <lineage>
        <taxon>Eukaryota</taxon>
        <taxon>Fungi</taxon>
        <taxon>Dikarya</taxon>
        <taxon>Ascomycota</taxon>
        <taxon>Pezizomycotina</taxon>
        <taxon>Leotiomycetes</taxon>
        <taxon>Helotiales</taxon>
        <taxon>Ploettnerulaceae</taxon>
        <taxon>Rhynchosporium</taxon>
    </lineage>
</organism>
<accession>A0A1E1KKW3</accession>
<evidence type="ECO:0000313" key="3">
    <source>
        <dbReference type="Proteomes" id="UP000178129"/>
    </source>
</evidence>
<dbReference type="InParanoid" id="A0A1E1KKW3"/>
<evidence type="ECO:0000256" key="1">
    <source>
        <dbReference type="SAM" id="MobiDB-lite"/>
    </source>
</evidence>
<comment type="caution">
    <text evidence="2">The sequence shown here is derived from an EMBL/GenBank/DDBJ whole genome shotgun (WGS) entry which is preliminary data.</text>
</comment>
<reference evidence="3" key="1">
    <citation type="submission" date="2016-03" db="EMBL/GenBank/DDBJ databases">
        <authorList>
            <person name="Ploux O."/>
        </authorList>
    </citation>
    <scope>NUCLEOTIDE SEQUENCE [LARGE SCALE GENOMIC DNA]</scope>
    <source>
        <strain evidence="3">UK7</strain>
    </source>
</reference>